<evidence type="ECO:0000313" key="2">
    <source>
        <dbReference type="Proteomes" id="UP000663879"/>
    </source>
</evidence>
<protein>
    <submittedName>
        <fullName evidence="1">Uncharacterized protein</fullName>
    </submittedName>
</protein>
<proteinExistence type="predicted"/>
<accession>A0A814CTZ7</accession>
<dbReference type="EMBL" id="CAJNOC010002647">
    <property type="protein sequence ID" value="CAF0944661.1"/>
    <property type="molecule type" value="Genomic_DNA"/>
</dbReference>
<comment type="caution">
    <text evidence="1">The sequence shown here is derived from an EMBL/GenBank/DDBJ whole genome shotgun (WGS) entry which is preliminary data.</text>
</comment>
<gene>
    <name evidence="1" type="ORF">OXX778_LOCUS13618</name>
</gene>
<dbReference type="Proteomes" id="UP000663879">
    <property type="component" value="Unassembled WGS sequence"/>
</dbReference>
<keyword evidence="2" id="KW-1185">Reference proteome</keyword>
<name>A0A814CTZ7_9BILA</name>
<evidence type="ECO:0000313" key="1">
    <source>
        <dbReference type="EMBL" id="CAF0944661.1"/>
    </source>
</evidence>
<sequence length="92" mass="10787">MKTKTTIEIRVQPFGLISSTHNYNRTKDESRRCQDLGLNRCKIEKVCMHFGVVYDHNPLINLINEMLEPMLSSDIEHILFTKTDEYDPNMTN</sequence>
<dbReference type="AlphaFoldDB" id="A0A814CTZ7"/>
<reference evidence="1" key="1">
    <citation type="submission" date="2021-02" db="EMBL/GenBank/DDBJ databases">
        <authorList>
            <person name="Nowell W R."/>
        </authorList>
    </citation>
    <scope>NUCLEOTIDE SEQUENCE</scope>
    <source>
        <strain evidence="1">Ploen Becks lab</strain>
    </source>
</reference>
<organism evidence="1 2">
    <name type="scientific">Brachionus calyciflorus</name>
    <dbReference type="NCBI Taxonomy" id="104777"/>
    <lineage>
        <taxon>Eukaryota</taxon>
        <taxon>Metazoa</taxon>
        <taxon>Spiralia</taxon>
        <taxon>Gnathifera</taxon>
        <taxon>Rotifera</taxon>
        <taxon>Eurotatoria</taxon>
        <taxon>Monogononta</taxon>
        <taxon>Pseudotrocha</taxon>
        <taxon>Ploima</taxon>
        <taxon>Brachionidae</taxon>
        <taxon>Brachionus</taxon>
    </lineage>
</organism>